<accession>A0A7I7NN60</accession>
<name>A0A7I7NN60_9MYCO</name>
<evidence type="ECO:0000313" key="2">
    <source>
        <dbReference type="EMBL" id="BBX98022.1"/>
    </source>
</evidence>
<dbReference type="AlphaFoldDB" id="A0A7I7NN60"/>
<proteinExistence type="predicted"/>
<keyword evidence="3" id="KW-1185">Reference proteome</keyword>
<dbReference type="EMBL" id="AP022581">
    <property type="protein sequence ID" value="BBX98022.1"/>
    <property type="molecule type" value="Genomic_DNA"/>
</dbReference>
<sequence>MNAAPPAGNKTLPPIEEARPAQPLPGSAPARTVPKTAPAANAPTAPRRNSWREIMGRIVERRDGGAGCRPPCRTQRDAIVSSVAAGPIAKRKVRKPLRGRVLNVTAVGQGF</sequence>
<reference evidence="2 3" key="1">
    <citation type="journal article" date="2019" name="Emerg. Microbes Infect.">
        <title>Comprehensive subspecies identification of 175 nontuberculous mycobacteria species based on 7547 genomic profiles.</title>
        <authorList>
            <person name="Matsumoto Y."/>
            <person name="Kinjo T."/>
            <person name="Motooka D."/>
            <person name="Nabeya D."/>
            <person name="Jung N."/>
            <person name="Uechi K."/>
            <person name="Horii T."/>
            <person name="Iida T."/>
            <person name="Fujita J."/>
            <person name="Nakamura S."/>
        </authorList>
    </citation>
    <scope>NUCLEOTIDE SEQUENCE [LARGE SCALE GENOMIC DNA]</scope>
    <source>
        <strain evidence="2 3">JCM 15657</strain>
    </source>
</reference>
<feature type="region of interest" description="Disordered" evidence="1">
    <location>
        <begin position="1"/>
        <end position="52"/>
    </location>
</feature>
<protein>
    <submittedName>
        <fullName evidence="2">Uncharacterized protein</fullName>
    </submittedName>
</protein>
<dbReference type="Proteomes" id="UP000466396">
    <property type="component" value="Chromosome"/>
</dbReference>
<dbReference type="KEGG" id="mlj:MLAC_33160"/>
<feature type="compositionally biased region" description="Low complexity" evidence="1">
    <location>
        <begin position="36"/>
        <end position="48"/>
    </location>
</feature>
<evidence type="ECO:0000256" key="1">
    <source>
        <dbReference type="SAM" id="MobiDB-lite"/>
    </source>
</evidence>
<gene>
    <name evidence="2" type="ORF">MLAC_33160</name>
</gene>
<evidence type="ECO:0000313" key="3">
    <source>
        <dbReference type="Proteomes" id="UP000466396"/>
    </source>
</evidence>
<organism evidence="2 3">
    <name type="scientific">Mycobacterium lacus</name>
    <dbReference type="NCBI Taxonomy" id="169765"/>
    <lineage>
        <taxon>Bacteria</taxon>
        <taxon>Bacillati</taxon>
        <taxon>Actinomycetota</taxon>
        <taxon>Actinomycetes</taxon>
        <taxon>Mycobacteriales</taxon>
        <taxon>Mycobacteriaceae</taxon>
        <taxon>Mycobacterium</taxon>
    </lineage>
</organism>